<evidence type="ECO:0000313" key="11">
    <source>
        <dbReference type="Proteomes" id="UP001182556"/>
    </source>
</evidence>
<dbReference type="GO" id="GO:0043565">
    <property type="term" value="F:sequence-specific DNA binding"/>
    <property type="evidence" value="ECO:0007669"/>
    <property type="project" value="TreeGrafter"/>
</dbReference>
<dbReference type="CDD" id="cd12148">
    <property type="entry name" value="fungal_TF_MHR"/>
    <property type="match status" value="1"/>
</dbReference>
<reference evidence="10" key="1">
    <citation type="submission" date="2023-02" db="EMBL/GenBank/DDBJ databases">
        <title>Identification and recombinant expression of a fungal hydrolase from Papiliotrema laurentii that hydrolyzes apple cutin and clears colloidal polyester polyurethane.</title>
        <authorList>
            <consortium name="DOE Joint Genome Institute"/>
            <person name="Roman V.A."/>
            <person name="Bojanowski C."/>
            <person name="Crable B.R."/>
            <person name="Wagner D.N."/>
            <person name="Hung C.S."/>
            <person name="Nadeau L.J."/>
            <person name="Schratz L."/>
            <person name="Haridas S."/>
            <person name="Pangilinan J."/>
            <person name="Lipzen A."/>
            <person name="Na H."/>
            <person name="Yan M."/>
            <person name="Ng V."/>
            <person name="Grigoriev I.V."/>
            <person name="Spatafora J.W."/>
            <person name="Barlow D."/>
            <person name="Biffinger J."/>
            <person name="Kelley-Loughnane N."/>
            <person name="Varaljay V.A."/>
            <person name="Crookes-Goodson W.J."/>
        </authorList>
    </citation>
    <scope>NUCLEOTIDE SEQUENCE</scope>
    <source>
        <strain evidence="10">5307AH</strain>
    </source>
</reference>
<dbReference type="PROSITE" id="PS50048">
    <property type="entry name" value="ZN2_CY6_FUNGAL_2"/>
    <property type="match status" value="1"/>
</dbReference>
<protein>
    <submittedName>
        <fullName evidence="10">Fungal-specific transcription factor domain-containing protein</fullName>
    </submittedName>
</protein>
<keyword evidence="4" id="KW-0805">Transcription regulation</keyword>
<feature type="compositionally biased region" description="Polar residues" evidence="8">
    <location>
        <begin position="822"/>
        <end position="835"/>
    </location>
</feature>
<keyword evidence="2" id="KW-0479">Metal-binding</keyword>
<evidence type="ECO:0000256" key="3">
    <source>
        <dbReference type="ARBA" id="ARBA00022833"/>
    </source>
</evidence>
<feature type="compositionally biased region" description="Low complexity" evidence="8">
    <location>
        <begin position="325"/>
        <end position="340"/>
    </location>
</feature>
<comment type="subcellular location">
    <subcellularLocation>
        <location evidence="1">Nucleus</location>
    </subcellularLocation>
</comment>
<feature type="domain" description="Zn(2)-C6 fungal-type" evidence="9">
    <location>
        <begin position="92"/>
        <end position="120"/>
    </location>
</feature>
<dbReference type="SMART" id="SM00906">
    <property type="entry name" value="Fungal_trans"/>
    <property type="match status" value="1"/>
</dbReference>
<comment type="caution">
    <text evidence="10">The sequence shown here is derived from an EMBL/GenBank/DDBJ whole genome shotgun (WGS) entry which is preliminary data.</text>
</comment>
<organism evidence="10 11">
    <name type="scientific">Papiliotrema laurentii</name>
    <name type="common">Cryptococcus laurentii</name>
    <dbReference type="NCBI Taxonomy" id="5418"/>
    <lineage>
        <taxon>Eukaryota</taxon>
        <taxon>Fungi</taxon>
        <taxon>Dikarya</taxon>
        <taxon>Basidiomycota</taxon>
        <taxon>Agaricomycotina</taxon>
        <taxon>Tremellomycetes</taxon>
        <taxon>Tremellales</taxon>
        <taxon>Rhynchogastremaceae</taxon>
        <taxon>Papiliotrema</taxon>
    </lineage>
</organism>
<feature type="region of interest" description="Disordered" evidence="8">
    <location>
        <begin position="822"/>
        <end position="858"/>
    </location>
</feature>
<dbReference type="Pfam" id="PF00172">
    <property type="entry name" value="Zn_clus"/>
    <property type="match status" value="1"/>
</dbReference>
<evidence type="ECO:0000256" key="7">
    <source>
        <dbReference type="ARBA" id="ARBA00023242"/>
    </source>
</evidence>
<keyword evidence="3" id="KW-0862">Zinc</keyword>
<feature type="region of interest" description="Disordered" evidence="8">
    <location>
        <begin position="170"/>
        <end position="189"/>
    </location>
</feature>
<dbReference type="Proteomes" id="UP001182556">
    <property type="component" value="Unassembled WGS sequence"/>
</dbReference>
<dbReference type="PROSITE" id="PS00463">
    <property type="entry name" value="ZN2_CY6_FUNGAL_1"/>
    <property type="match status" value="1"/>
</dbReference>
<evidence type="ECO:0000256" key="4">
    <source>
        <dbReference type="ARBA" id="ARBA00023015"/>
    </source>
</evidence>
<dbReference type="GO" id="GO:0006351">
    <property type="term" value="P:DNA-templated transcription"/>
    <property type="evidence" value="ECO:0007669"/>
    <property type="project" value="InterPro"/>
</dbReference>
<dbReference type="AlphaFoldDB" id="A0AAD9FTE6"/>
<keyword evidence="7" id="KW-0539">Nucleus</keyword>
<evidence type="ECO:0000256" key="2">
    <source>
        <dbReference type="ARBA" id="ARBA00022723"/>
    </source>
</evidence>
<evidence type="ECO:0000259" key="9">
    <source>
        <dbReference type="PROSITE" id="PS50048"/>
    </source>
</evidence>
<dbReference type="Pfam" id="PF04082">
    <property type="entry name" value="Fungal_trans"/>
    <property type="match status" value="1"/>
</dbReference>
<dbReference type="PANTHER" id="PTHR47782">
    <property type="entry name" value="ZN(II)2CYS6 TRANSCRIPTION FACTOR (EUROFUNG)-RELATED"/>
    <property type="match status" value="1"/>
</dbReference>
<feature type="region of interest" description="Disordered" evidence="8">
    <location>
        <begin position="280"/>
        <end position="353"/>
    </location>
</feature>
<dbReference type="GO" id="GO:0045944">
    <property type="term" value="P:positive regulation of transcription by RNA polymerase II"/>
    <property type="evidence" value="ECO:0007669"/>
    <property type="project" value="TreeGrafter"/>
</dbReference>
<dbReference type="InterPro" id="IPR007219">
    <property type="entry name" value="XnlR_reg_dom"/>
</dbReference>
<dbReference type="InterPro" id="IPR052202">
    <property type="entry name" value="Yeast_MetPath_Reg"/>
</dbReference>
<feature type="region of interest" description="Disordered" evidence="8">
    <location>
        <begin position="1"/>
        <end position="82"/>
    </location>
</feature>
<dbReference type="SMART" id="SM00066">
    <property type="entry name" value="GAL4"/>
    <property type="match status" value="1"/>
</dbReference>
<feature type="region of interest" description="Disordered" evidence="8">
    <location>
        <begin position="227"/>
        <end position="250"/>
    </location>
</feature>
<gene>
    <name evidence="10" type="ORF">DB88DRAFT_539293</name>
</gene>
<dbReference type="SUPFAM" id="SSF57701">
    <property type="entry name" value="Zn2/Cys6 DNA-binding domain"/>
    <property type="match status" value="1"/>
</dbReference>
<dbReference type="EMBL" id="JAODAN010000003">
    <property type="protein sequence ID" value="KAK1925890.1"/>
    <property type="molecule type" value="Genomic_DNA"/>
</dbReference>
<dbReference type="InterPro" id="IPR001138">
    <property type="entry name" value="Zn2Cys6_DnaBD"/>
</dbReference>
<sequence>MRVQSDRSTQDSLYASYPPQPSPPATSGPLAPPPPPSSSSRPTNKRNSSTNDSISSESHNAPNKKSKTSSSQSANATANEETQYKVARAISSCTRCRSRKQKCDGKLPACSACERAKVECIGFDAISKTNISRNYLHSLEQEVQTLRAQVASLTNGAGFPDLATALPTPTSTAHVPLPKPSPTLSTPGTSAVPSFARSDLMIDPSLQNEGPDQALRSPWDSPSFFSGRRHSDFPFPPTPNGVTGSEAPRSPYFGRLYNQQGATSLTRMVHDAALRTGHAQNNSAVVLNPPPASIAGSEKGSTDSPVGDNGDTLSPNDPLGLNKRLPTASSPLATSASVSSKGSKRRAGFSVPPLPPQPAVERLVAAYVDFVGVTAPIIHIPTLGKQLIKIRNNTDVEQSDVFVVMMVLALSTMASSRFVDPPDELRACSEAFHAEAMKHLDAVFEEQSYVGLQAILLLVWYSLLNPDKGSIWFLVGLATRTCVDLGFHNEQNAPVDQLDSLELDMRRRLFWCTYKMDRLLCISLGRPPSIPDGYINVPLPSGVHDVDIHANHYGHMTGEHCSYKAVFLHTTKLRQLQSEILDHTYGIHRPDGSANHPAQGWFDDCFDRLKTWLSTAPEPRGTVSTEGYAISFHNSALLLFRPSPGNPRPGRQALSTVLASSSYIIRIYRRMQLNNRISWLWMTSHFTFMAGLSFLYAFYNLYSVGGGQGVPSLEEAMGDIESCLAVLEYLTPRVPSAQACHDTMQALSKAIVERISSAPLDSVSSPSGRTIIPRTAPISSSRDDPLPNPNESFPAPLPAVTLPYELSLLDNLFVNPMSSHNKASDYTNGNKNRCQGNKPCPDPRQNKPATGETAHNNASMMNHTPVGFPPSAFGGTGLNPATGVDSGLMGLQAYGIAAMGNGNGVINGAGQGKQVNGEVNTSNQTMGIGAGPNDTGFDLLSFLMDEEGGLGTGTWDALDVPADYSLWS</sequence>
<dbReference type="GO" id="GO:0008270">
    <property type="term" value="F:zinc ion binding"/>
    <property type="evidence" value="ECO:0007669"/>
    <property type="project" value="InterPro"/>
</dbReference>
<evidence type="ECO:0000256" key="8">
    <source>
        <dbReference type="SAM" id="MobiDB-lite"/>
    </source>
</evidence>
<dbReference type="GO" id="GO:0000981">
    <property type="term" value="F:DNA-binding transcription factor activity, RNA polymerase II-specific"/>
    <property type="evidence" value="ECO:0007669"/>
    <property type="project" value="InterPro"/>
</dbReference>
<accession>A0AAD9FTE6</accession>
<feature type="region of interest" description="Disordered" evidence="8">
    <location>
        <begin position="760"/>
        <end position="794"/>
    </location>
</feature>
<feature type="compositionally biased region" description="Low complexity" evidence="8">
    <location>
        <begin position="38"/>
        <end position="60"/>
    </location>
</feature>
<evidence type="ECO:0000256" key="6">
    <source>
        <dbReference type="ARBA" id="ARBA00023163"/>
    </source>
</evidence>
<dbReference type="InterPro" id="IPR036864">
    <property type="entry name" value="Zn2-C6_fun-type_DNA-bd_sf"/>
</dbReference>
<name>A0AAD9FTE6_PAPLA</name>
<keyword evidence="5" id="KW-0238">DNA-binding</keyword>
<dbReference type="Gene3D" id="4.10.240.10">
    <property type="entry name" value="Zn(2)-C6 fungal-type DNA-binding domain"/>
    <property type="match status" value="1"/>
</dbReference>
<dbReference type="PANTHER" id="PTHR47782:SF1">
    <property type="entry name" value="PYRIMIDINE PATHWAY REGULATORY PROTEIN 1"/>
    <property type="match status" value="1"/>
</dbReference>
<keyword evidence="11" id="KW-1185">Reference proteome</keyword>
<keyword evidence="6" id="KW-0804">Transcription</keyword>
<dbReference type="GO" id="GO:0005634">
    <property type="term" value="C:nucleus"/>
    <property type="evidence" value="ECO:0007669"/>
    <property type="project" value="UniProtKB-SubCell"/>
</dbReference>
<evidence type="ECO:0000313" key="10">
    <source>
        <dbReference type="EMBL" id="KAK1925890.1"/>
    </source>
</evidence>
<proteinExistence type="predicted"/>
<feature type="compositionally biased region" description="Pro residues" evidence="8">
    <location>
        <begin position="18"/>
        <end position="37"/>
    </location>
</feature>
<dbReference type="CDD" id="cd00067">
    <property type="entry name" value="GAL4"/>
    <property type="match status" value="1"/>
</dbReference>
<feature type="compositionally biased region" description="Low complexity" evidence="8">
    <location>
        <begin position="68"/>
        <end position="79"/>
    </location>
</feature>
<evidence type="ECO:0000256" key="1">
    <source>
        <dbReference type="ARBA" id="ARBA00004123"/>
    </source>
</evidence>
<evidence type="ECO:0000256" key="5">
    <source>
        <dbReference type="ARBA" id="ARBA00023125"/>
    </source>
</evidence>